<evidence type="ECO:0000256" key="1">
    <source>
        <dbReference type="SAM" id="MobiDB-lite"/>
    </source>
</evidence>
<gene>
    <name evidence="2" type="ordered locus">SCATT_p10700</name>
</gene>
<sequence>MRGPAAVSVDDRHAAGSDGQQATDGAVGDSVAHPGGSQAGGRAAPGRPAEGCEGGGLGSCADRA</sequence>
<dbReference type="EMBL" id="CP003229">
    <property type="protein sequence ID" value="AEW99263.1"/>
    <property type="molecule type" value="Genomic_DNA"/>
</dbReference>
<feature type="compositionally biased region" description="Low complexity" evidence="1">
    <location>
        <begin position="34"/>
        <end position="51"/>
    </location>
</feature>
<dbReference type="KEGG" id="scy:SCATT_p10700"/>
<proteinExistence type="predicted"/>
<accession>G8XEA9</accession>
<organism evidence="2 3">
    <name type="scientific">Streptantibioticus cattleyicolor (strain ATCC 35852 / DSM 46488 / JCM 4925 / NBRC 14057 / NRRL 8057)</name>
    <name type="common">Streptomyces cattleya</name>
    <dbReference type="NCBI Taxonomy" id="1003195"/>
    <lineage>
        <taxon>Bacteria</taxon>
        <taxon>Bacillati</taxon>
        <taxon>Actinomycetota</taxon>
        <taxon>Actinomycetes</taxon>
        <taxon>Kitasatosporales</taxon>
        <taxon>Streptomycetaceae</taxon>
        <taxon>Streptantibioticus</taxon>
    </lineage>
</organism>
<feature type="region of interest" description="Disordered" evidence="1">
    <location>
        <begin position="1"/>
        <end position="64"/>
    </location>
</feature>
<keyword evidence="2" id="KW-0614">Plasmid</keyword>
<dbReference type="AlphaFoldDB" id="G8XEA9"/>
<evidence type="ECO:0000313" key="2">
    <source>
        <dbReference type="EMBL" id="AEW99263.1"/>
    </source>
</evidence>
<geneLocation type="plasmid" evidence="2 3">
    <name>pSCATT</name>
</geneLocation>
<reference evidence="3" key="1">
    <citation type="submission" date="2011-12" db="EMBL/GenBank/DDBJ databases">
        <title>Complete genome sequence of Streptomyces cattleya strain DSM 46488.</title>
        <authorList>
            <person name="Ou H.-Y."/>
            <person name="Li P."/>
            <person name="Zhao C."/>
            <person name="O'Hagan D."/>
            <person name="Deng Z."/>
        </authorList>
    </citation>
    <scope>NUCLEOTIDE SEQUENCE [LARGE SCALE GENOMIC DNA]</scope>
    <source>
        <strain evidence="3">ATCC 35852 / DSM 46488 / JCM 4925 / NBRC 14057 / NRRL 8057</strain>
        <plasmid evidence="3">Plasmid pSCATT</plasmid>
    </source>
</reference>
<dbReference type="PATRIC" id="fig|1003195.29.peg.6867"/>
<keyword evidence="3" id="KW-1185">Reference proteome</keyword>
<evidence type="ECO:0000313" key="3">
    <source>
        <dbReference type="Proteomes" id="UP000007842"/>
    </source>
</evidence>
<dbReference type="HOGENOM" id="CLU_2865771_0_0_11"/>
<name>G8XEA9_STREN</name>
<dbReference type="Proteomes" id="UP000007842">
    <property type="component" value="Plasmid pSCATT"/>
</dbReference>
<protein>
    <submittedName>
        <fullName evidence="2">Uncharacterized protein</fullName>
    </submittedName>
</protein>